<proteinExistence type="inferred from homology"/>
<evidence type="ECO:0000259" key="2">
    <source>
        <dbReference type="PROSITE" id="PS00662"/>
    </source>
</evidence>
<dbReference type="CDD" id="cd01131">
    <property type="entry name" value="PilT"/>
    <property type="match status" value="1"/>
</dbReference>
<name>A0A7V2AYP3_RHOMR</name>
<dbReference type="InterPro" id="IPR006321">
    <property type="entry name" value="PilT/PilU"/>
</dbReference>
<gene>
    <name evidence="3" type="ORF">ENO59_00950</name>
</gene>
<accession>A0A7V2AYP3</accession>
<dbReference type="EMBL" id="DSGB01000002">
    <property type="protein sequence ID" value="HER95080.1"/>
    <property type="molecule type" value="Genomic_DNA"/>
</dbReference>
<dbReference type="Pfam" id="PF00437">
    <property type="entry name" value="T2SSE"/>
    <property type="match status" value="1"/>
</dbReference>
<dbReference type="NCBIfam" id="TIGR01420">
    <property type="entry name" value="pilT_fam"/>
    <property type="match status" value="1"/>
</dbReference>
<reference evidence="3" key="1">
    <citation type="journal article" date="2020" name="mSystems">
        <title>Genome- and Community-Level Interaction Insights into Carbon Utilization and Element Cycling Functions of Hydrothermarchaeota in Hydrothermal Sediment.</title>
        <authorList>
            <person name="Zhou Z."/>
            <person name="Liu Y."/>
            <person name="Xu W."/>
            <person name="Pan J."/>
            <person name="Luo Z.H."/>
            <person name="Li M."/>
        </authorList>
    </citation>
    <scope>NUCLEOTIDE SEQUENCE [LARGE SCALE GENOMIC DNA]</scope>
    <source>
        <strain evidence="3">SpSt-143</strain>
    </source>
</reference>
<dbReference type="AlphaFoldDB" id="A0A7V2AYP3"/>
<evidence type="ECO:0000256" key="1">
    <source>
        <dbReference type="ARBA" id="ARBA00006611"/>
    </source>
</evidence>
<dbReference type="PROSITE" id="PS00662">
    <property type="entry name" value="T2SP_E"/>
    <property type="match status" value="1"/>
</dbReference>
<dbReference type="GO" id="GO:0016887">
    <property type="term" value="F:ATP hydrolysis activity"/>
    <property type="evidence" value="ECO:0007669"/>
    <property type="project" value="InterPro"/>
</dbReference>
<feature type="domain" description="Bacterial type II secretion system protein E" evidence="2">
    <location>
        <begin position="277"/>
        <end position="291"/>
    </location>
</feature>
<dbReference type="InterPro" id="IPR027417">
    <property type="entry name" value="P-loop_NTPase"/>
</dbReference>
<organism evidence="3">
    <name type="scientific">Rhodothermus marinus</name>
    <name type="common">Rhodothermus obamensis</name>
    <dbReference type="NCBI Taxonomy" id="29549"/>
    <lineage>
        <taxon>Bacteria</taxon>
        <taxon>Pseudomonadati</taxon>
        <taxon>Rhodothermota</taxon>
        <taxon>Rhodothermia</taxon>
        <taxon>Rhodothermales</taxon>
        <taxon>Rhodothermaceae</taxon>
        <taxon>Rhodothermus</taxon>
    </lineage>
</organism>
<protein>
    <submittedName>
        <fullName evidence="3">PilT/PilU family type 4a pilus ATPase</fullName>
    </submittedName>
</protein>
<comment type="caution">
    <text evidence="3">The sequence shown here is derived from an EMBL/GenBank/DDBJ whole genome shotgun (WGS) entry which is preliminary data.</text>
</comment>
<dbReference type="PANTHER" id="PTHR30486">
    <property type="entry name" value="TWITCHING MOTILITY PROTEIN PILT"/>
    <property type="match status" value="1"/>
</dbReference>
<dbReference type="PANTHER" id="PTHR30486:SF6">
    <property type="entry name" value="TYPE IV PILUS RETRACTATION ATPASE PILT"/>
    <property type="match status" value="1"/>
</dbReference>
<dbReference type="InterPro" id="IPR050921">
    <property type="entry name" value="T4SS_GSP_E_ATPase"/>
</dbReference>
<dbReference type="Gene3D" id="3.30.450.90">
    <property type="match status" value="1"/>
</dbReference>
<sequence length="433" mass="48760">MSSVNPALAEVLAQHASAAQQRPRLRPVPPLPKICKTVLDSVPPSLVGEDRARYLAEQVNALLDKDRTALREHMQLLVKRMLDLNASDLDMGGPASNGYVWYRVHGDKRPYEEMGTYTCDEASLLILNLLTERQLQLFFEECSLDFSYELPIEGRNGMPRRFRATVYFDMDHVALNMRAISDEIRSLKSLGFHPLIERGLMFRHVRDGLTLVTGVTGSGKSTTLDAIIDANNNDVHAHVVIIARPIEYVHRSSKCLIRHREVGRDVRTFKDGIVQALRQDPDIIVIGEMRDPETISAALEITDSGHKVFSTLHTSSAVETIDRIVAEYPPEEQDRVRNRLADVLRCVISQKLVPKVGGGRILAKEVLWMTPSARAAIKNKNTSEIYQMMWEGGALGMTTLEQDLYRLVTQQLITPEVAFDFANNKRRLQQLLG</sequence>
<evidence type="ECO:0000313" key="3">
    <source>
        <dbReference type="EMBL" id="HER95080.1"/>
    </source>
</evidence>
<dbReference type="Gene3D" id="3.40.50.300">
    <property type="entry name" value="P-loop containing nucleotide triphosphate hydrolases"/>
    <property type="match status" value="1"/>
</dbReference>
<comment type="similarity">
    <text evidence="1">Belongs to the GSP E family.</text>
</comment>
<dbReference type="InterPro" id="IPR001482">
    <property type="entry name" value="T2SS/T4SS_dom"/>
</dbReference>
<dbReference type="SUPFAM" id="SSF52540">
    <property type="entry name" value="P-loop containing nucleoside triphosphate hydrolases"/>
    <property type="match status" value="1"/>
</dbReference>
<dbReference type="GO" id="GO:0005524">
    <property type="term" value="F:ATP binding"/>
    <property type="evidence" value="ECO:0007669"/>
    <property type="project" value="InterPro"/>
</dbReference>